<evidence type="ECO:0000256" key="1">
    <source>
        <dbReference type="ARBA" id="ARBA00022679"/>
    </source>
</evidence>
<dbReference type="Pfam" id="PF00583">
    <property type="entry name" value="Acetyltransf_1"/>
    <property type="match status" value="1"/>
</dbReference>
<evidence type="ECO:0000256" key="2">
    <source>
        <dbReference type="ARBA" id="ARBA00023315"/>
    </source>
</evidence>
<dbReference type="SUPFAM" id="SSF55729">
    <property type="entry name" value="Acyl-CoA N-acyltransferases (Nat)"/>
    <property type="match status" value="1"/>
</dbReference>
<dbReference type="CDD" id="cd04301">
    <property type="entry name" value="NAT_SF"/>
    <property type="match status" value="1"/>
</dbReference>
<proteinExistence type="predicted"/>
<dbReference type="PATRIC" id="fig|1179773.3.peg.7341"/>
<dbReference type="InterPro" id="IPR050680">
    <property type="entry name" value="YpeA/RimI_acetyltransf"/>
</dbReference>
<dbReference type="KEGG" id="sesp:BN6_72650"/>
<dbReference type="Proteomes" id="UP000006281">
    <property type="component" value="Chromosome"/>
</dbReference>
<reference evidence="4 5" key="1">
    <citation type="journal article" date="2012" name="BMC Genomics">
        <title>Complete genome sequence of Saccharothrix espanaensis DSM 44229T and comparison to the other completely sequenced Pseudonocardiaceae.</title>
        <authorList>
            <person name="Strobel T."/>
            <person name="Al-Dilaimi A."/>
            <person name="Blom J."/>
            <person name="Gessner A."/>
            <person name="Kalinowski J."/>
            <person name="Luzhetska M."/>
            <person name="Puhler A."/>
            <person name="Szczepanowski R."/>
            <person name="Bechthold A."/>
            <person name="Ruckert C."/>
        </authorList>
    </citation>
    <scope>NUCLEOTIDE SEQUENCE [LARGE SCALE GENOMIC DNA]</scope>
    <source>
        <strain evidence="5">ATCC 51144 / DSM 44229 / JCM 9112 / NBRC 15066 / NRRL 15764</strain>
    </source>
</reference>
<evidence type="ECO:0000313" key="4">
    <source>
        <dbReference type="EMBL" id="CCH34497.1"/>
    </source>
</evidence>
<dbReference type="PANTHER" id="PTHR43420">
    <property type="entry name" value="ACETYLTRANSFERASE"/>
    <property type="match status" value="1"/>
</dbReference>
<accession>K0KAE4</accession>
<dbReference type="InterPro" id="IPR000182">
    <property type="entry name" value="GNAT_dom"/>
</dbReference>
<feature type="domain" description="N-acetyltransferase" evidence="3">
    <location>
        <begin position="44"/>
        <end position="169"/>
    </location>
</feature>
<keyword evidence="2" id="KW-0012">Acyltransferase</keyword>
<sequence>MPPSCPSRGLPRVPWGRSRVRAARFGDDRGVLEVIGEDEWARWRALRLAALLDAPAAFTSTHAEWVGAPEARWRRRVAATHNLVAVLDGADVGMVSAADGDEVDLLSLWVAPAARGRGVGDALVDGVVRWAGTRAVRLEVAAGNARARALYLRHGFVARGARALVRVPA</sequence>
<dbReference type="AlphaFoldDB" id="K0KAE4"/>
<keyword evidence="1" id="KW-0808">Transferase</keyword>
<evidence type="ECO:0000259" key="3">
    <source>
        <dbReference type="PROSITE" id="PS51186"/>
    </source>
</evidence>
<keyword evidence="5" id="KW-1185">Reference proteome</keyword>
<dbReference type="InterPro" id="IPR016181">
    <property type="entry name" value="Acyl_CoA_acyltransferase"/>
</dbReference>
<dbReference type="GO" id="GO:0016747">
    <property type="term" value="F:acyltransferase activity, transferring groups other than amino-acyl groups"/>
    <property type="evidence" value="ECO:0007669"/>
    <property type="project" value="InterPro"/>
</dbReference>
<dbReference type="eggNOG" id="COG0456">
    <property type="taxonomic scope" value="Bacteria"/>
</dbReference>
<gene>
    <name evidence="4" type="ordered locus">BN6_72650</name>
</gene>
<name>K0KAE4_SACES</name>
<evidence type="ECO:0000313" key="5">
    <source>
        <dbReference type="Proteomes" id="UP000006281"/>
    </source>
</evidence>
<dbReference type="PROSITE" id="PS51186">
    <property type="entry name" value="GNAT"/>
    <property type="match status" value="1"/>
</dbReference>
<dbReference type="EMBL" id="HE804045">
    <property type="protein sequence ID" value="CCH34497.1"/>
    <property type="molecule type" value="Genomic_DNA"/>
</dbReference>
<dbReference type="Gene3D" id="3.40.630.30">
    <property type="match status" value="1"/>
</dbReference>
<protein>
    <recommendedName>
        <fullName evidence="3">N-acetyltransferase domain-containing protein</fullName>
    </recommendedName>
</protein>
<dbReference type="HOGENOM" id="CLU_013985_19_3_11"/>
<organism evidence="4 5">
    <name type="scientific">Saccharothrix espanaensis (strain ATCC 51144 / DSM 44229 / JCM 9112 / NBRC 15066 / NRRL 15764)</name>
    <dbReference type="NCBI Taxonomy" id="1179773"/>
    <lineage>
        <taxon>Bacteria</taxon>
        <taxon>Bacillati</taxon>
        <taxon>Actinomycetota</taxon>
        <taxon>Actinomycetes</taxon>
        <taxon>Pseudonocardiales</taxon>
        <taxon>Pseudonocardiaceae</taxon>
        <taxon>Saccharothrix</taxon>
    </lineage>
</organism>
<dbReference type="STRING" id="1179773.BN6_72650"/>